<keyword evidence="1" id="KW-0472">Membrane</keyword>
<evidence type="ECO:0000256" key="1">
    <source>
        <dbReference type="SAM" id="Phobius"/>
    </source>
</evidence>
<organism evidence="2 3">
    <name type="scientific">Umbelopsis ramanniana AG</name>
    <dbReference type="NCBI Taxonomy" id="1314678"/>
    <lineage>
        <taxon>Eukaryota</taxon>
        <taxon>Fungi</taxon>
        <taxon>Fungi incertae sedis</taxon>
        <taxon>Mucoromycota</taxon>
        <taxon>Mucoromycotina</taxon>
        <taxon>Umbelopsidomycetes</taxon>
        <taxon>Umbelopsidales</taxon>
        <taxon>Umbelopsidaceae</taxon>
        <taxon>Umbelopsis</taxon>
    </lineage>
</organism>
<dbReference type="GeneID" id="75909984"/>
<accession>A0AAD5E765</accession>
<evidence type="ECO:0000313" key="2">
    <source>
        <dbReference type="EMBL" id="KAI8578167.1"/>
    </source>
</evidence>
<feature type="transmembrane region" description="Helical" evidence="1">
    <location>
        <begin position="89"/>
        <end position="118"/>
    </location>
</feature>
<sequence>MSKTIDANLHNAVTNCTILDPATYSRSKGIYVNYTIPGSSFNYTQYLHNTDDSKQYFIGHIIPCFYALNDHTYIMAENDINIEPIRNGLIVVCIGALILVLIFVCLLVAAVVFVVHLFKIELKSAARTINEQVTRITSQLRRKLVTQHLNENTIAKASTGHSLSNYTNMLLVSCKMGIKATRSWMKTTFAQKRSKSSQFKYSYDVKETGHHNSQTG</sequence>
<name>A0AAD5E765_UMBRA</name>
<reference evidence="2" key="1">
    <citation type="submission" date="2021-06" db="EMBL/GenBank/DDBJ databases">
        <authorList>
            <consortium name="DOE Joint Genome Institute"/>
            <person name="Mondo S.J."/>
            <person name="Amses K.R."/>
            <person name="Simmons D.R."/>
            <person name="Longcore J.E."/>
            <person name="Seto K."/>
            <person name="Alves G.H."/>
            <person name="Bonds A.E."/>
            <person name="Quandt C.A."/>
            <person name="Davis W.J."/>
            <person name="Chang Y."/>
            <person name="Letcher P.M."/>
            <person name="Powell M.J."/>
            <person name="Kuo A."/>
            <person name="Labutti K."/>
            <person name="Pangilinan J."/>
            <person name="Andreopoulos W."/>
            <person name="Tritt A."/>
            <person name="Riley R."/>
            <person name="Hundley H."/>
            <person name="Johnson J."/>
            <person name="Lipzen A."/>
            <person name="Barry K."/>
            <person name="Berbee M.L."/>
            <person name="Buchler N.E."/>
            <person name="Grigoriev I.V."/>
            <person name="Spatafora J.W."/>
            <person name="Stajich J.E."/>
            <person name="James T.Y."/>
        </authorList>
    </citation>
    <scope>NUCLEOTIDE SEQUENCE</scope>
    <source>
        <strain evidence="2">AG</strain>
    </source>
</reference>
<comment type="caution">
    <text evidence="2">The sequence shown here is derived from an EMBL/GenBank/DDBJ whole genome shotgun (WGS) entry which is preliminary data.</text>
</comment>
<dbReference type="RefSeq" id="XP_051443171.1">
    <property type="nucleotide sequence ID" value="XM_051584634.1"/>
</dbReference>
<dbReference type="AlphaFoldDB" id="A0AAD5E765"/>
<protein>
    <submittedName>
        <fullName evidence="2">Uncharacterized protein</fullName>
    </submittedName>
</protein>
<keyword evidence="1" id="KW-1133">Transmembrane helix</keyword>
<proteinExistence type="predicted"/>
<gene>
    <name evidence="2" type="ORF">K450DRAFT_200550</name>
</gene>
<reference evidence="2" key="2">
    <citation type="journal article" date="2022" name="Proc. Natl. Acad. Sci. U.S.A.">
        <title>Diploid-dominant life cycles characterize the early evolution of Fungi.</title>
        <authorList>
            <person name="Amses K.R."/>
            <person name="Simmons D.R."/>
            <person name="Longcore J.E."/>
            <person name="Mondo S.J."/>
            <person name="Seto K."/>
            <person name="Jeronimo G.H."/>
            <person name="Bonds A.E."/>
            <person name="Quandt C.A."/>
            <person name="Davis W.J."/>
            <person name="Chang Y."/>
            <person name="Federici B.A."/>
            <person name="Kuo A."/>
            <person name="LaButti K."/>
            <person name="Pangilinan J."/>
            <person name="Andreopoulos W."/>
            <person name="Tritt A."/>
            <person name="Riley R."/>
            <person name="Hundley H."/>
            <person name="Johnson J."/>
            <person name="Lipzen A."/>
            <person name="Barry K."/>
            <person name="Lang B.F."/>
            <person name="Cuomo C.A."/>
            <person name="Buchler N.E."/>
            <person name="Grigoriev I.V."/>
            <person name="Spatafora J.W."/>
            <person name="Stajich J.E."/>
            <person name="James T.Y."/>
        </authorList>
    </citation>
    <scope>NUCLEOTIDE SEQUENCE</scope>
    <source>
        <strain evidence="2">AG</strain>
    </source>
</reference>
<dbReference type="EMBL" id="MU620932">
    <property type="protein sequence ID" value="KAI8578167.1"/>
    <property type="molecule type" value="Genomic_DNA"/>
</dbReference>
<evidence type="ECO:0000313" key="3">
    <source>
        <dbReference type="Proteomes" id="UP001206595"/>
    </source>
</evidence>
<keyword evidence="1" id="KW-0812">Transmembrane</keyword>
<keyword evidence="3" id="KW-1185">Reference proteome</keyword>
<dbReference type="Proteomes" id="UP001206595">
    <property type="component" value="Unassembled WGS sequence"/>
</dbReference>